<gene>
    <name evidence="1" type="ORF">A2725_00495</name>
</gene>
<organism evidence="1 2">
    <name type="scientific">Candidatus Magasanikbacteria bacterium RIFCSPHIGHO2_01_FULL_33_34</name>
    <dbReference type="NCBI Taxonomy" id="1798671"/>
    <lineage>
        <taxon>Bacteria</taxon>
        <taxon>Candidatus Magasanikiibacteriota</taxon>
    </lineage>
</organism>
<proteinExistence type="predicted"/>
<evidence type="ECO:0000313" key="2">
    <source>
        <dbReference type="Proteomes" id="UP000177067"/>
    </source>
</evidence>
<accession>A0A1F6LLE2</accession>
<protein>
    <submittedName>
        <fullName evidence="1">Uncharacterized protein</fullName>
    </submittedName>
</protein>
<sequence>MLILAKLLQIGLDKSVKICYTVLFPSTDNNVRVGQVTGDTMETNKKYGGLTLKMLENFFAILAEKTEKEFGIEVPPLPVFSDTEEQFFHRPVRWD</sequence>
<comment type="caution">
    <text evidence="1">The sequence shown here is derived from an EMBL/GenBank/DDBJ whole genome shotgun (WGS) entry which is preliminary data.</text>
</comment>
<reference evidence="1 2" key="1">
    <citation type="journal article" date="2016" name="Nat. Commun.">
        <title>Thousands of microbial genomes shed light on interconnected biogeochemical processes in an aquifer system.</title>
        <authorList>
            <person name="Anantharaman K."/>
            <person name="Brown C.T."/>
            <person name="Hug L.A."/>
            <person name="Sharon I."/>
            <person name="Castelle C.J."/>
            <person name="Probst A.J."/>
            <person name="Thomas B.C."/>
            <person name="Singh A."/>
            <person name="Wilkins M.J."/>
            <person name="Karaoz U."/>
            <person name="Brodie E.L."/>
            <person name="Williams K.H."/>
            <person name="Hubbard S.S."/>
            <person name="Banfield J.F."/>
        </authorList>
    </citation>
    <scope>NUCLEOTIDE SEQUENCE [LARGE SCALE GENOMIC DNA]</scope>
</reference>
<name>A0A1F6LLE2_9BACT</name>
<dbReference type="EMBL" id="MFPS01000003">
    <property type="protein sequence ID" value="OGH60113.1"/>
    <property type="molecule type" value="Genomic_DNA"/>
</dbReference>
<dbReference type="Proteomes" id="UP000177067">
    <property type="component" value="Unassembled WGS sequence"/>
</dbReference>
<evidence type="ECO:0000313" key="1">
    <source>
        <dbReference type="EMBL" id="OGH60113.1"/>
    </source>
</evidence>
<dbReference type="AlphaFoldDB" id="A0A1F6LLE2"/>